<keyword evidence="1" id="KW-1133">Transmembrane helix</keyword>
<comment type="caution">
    <text evidence="2">The sequence shown here is derived from an EMBL/GenBank/DDBJ whole genome shotgun (WGS) entry which is preliminary data.</text>
</comment>
<proteinExistence type="predicted"/>
<feature type="transmembrane region" description="Helical" evidence="1">
    <location>
        <begin position="44"/>
        <end position="65"/>
    </location>
</feature>
<dbReference type="Pfam" id="PF19873">
    <property type="entry name" value="DUF6346"/>
    <property type="match status" value="1"/>
</dbReference>
<organism evidence="2 3">
    <name type="scientific">Actinoplanes cyaneus</name>
    <dbReference type="NCBI Taxonomy" id="52696"/>
    <lineage>
        <taxon>Bacteria</taxon>
        <taxon>Bacillati</taxon>
        <taxon>Actinomycetota</taxon>
        <taxon>Actinomycetes</taxon>
        <taxon>Micromonosporales</taxon>
        <taxon>Micromonosporaceae</taxon>
        <taxon>Actinoplanes</taxon>
    </lineage>
</organism>
<dbReference type="EMBL" id="BOMH01000085">
    <property type="protein sequence ID" value="GID70860.1"/>
    <property type="molecule type" value="Genomic_DNA"/>
</dbReference>
<dbReference type="InterPro" id="IPR045927">
    <property type="entry name" value="DUF6346"/>
</dbReference>
<evidence type="ECO:0000313" key="2">
    <source>
        <dbReference type="EMBL" id="GID70860.1"/>
    </source>
</evidence>
<gene>
    <name evidence="2" type="ORF">Acy02nite_87410</name>
</gene>
<evidence type="ECO:0000313" key="3">
    <source>
        <dbReference type="Proteomes" id="UP000619479"/>
    </source>
</evidence>
<keyword evidence="3" id="KW-1185">Reference proteome</keyword>
<reference evidence="2" key="1">
    <citation type="submission" date="2021-01" db="EMBL/GenBank/DDBJ databases">
        <title>Whole genome shotgun sequence of Actinoplanes cyaneus NBRC 14990.</title>
        <authorList>
            <person name="Komaki H."/>
            <person name="Tamura T."/>
        </authorList>
    </citation>
    <scope>NUCLEOTIDE SEQUENCE</scope>
    <source>
        <strain evidence="2">NBRC 14990</strain>
    </source>
</reference>
<dbReference type="Proteomes" id="UP000619479">
    <property type="component" value="Unassembled WGS sequence"/>
</dbReference>
<sequence>MGRSTALTDRPLENDYTQQVRRREEAAWQRYGPVAYRLVKLLRLVILLAATGMAIIVVNTLAALYQGTGSVGATGPDERLVQVRVDSCDRRGPLHDWRLGFWWTCQVSVLGGGQAAVDRSIVTDEDVGRTIELLQACYNPPGTHCTLGKPASALGQVYAGGLRWLERLGLIVVAGWAFSYLLAALIGARGFIGFIAWWRRLR</sequence>
<protein>
    <submittedName>
        <fullName evidence="2">Uncharacterized protein</fullName>
    </submittedName>
</protein>
<dbReference type="RefSeq" id="WP_203755246.1">
    <property type="nucleotide sequence ID" value="NZ_BAAAUC010000079.1"/>
</dbReference>
<name>A0A919IRF8_9ACTN</name>
<feature type="transmembrane region" description="Helical" evidence="1">
    <location>
        <begin position="168"/>
        <end position="198"/>
    </location>
</feature>
<keyword evidence="1" id="KW-0472">Membrane</keyword>
<keyword evidence="1" id="KW-0812">Transmembrane</keyword>
<evidence type="ECO:0000256" key="1">
    <source>
        <dbReference type="SAM" id="Phobius"/>
    </source>
</evidence>
<dbReference type="AlphaFoldDB" id="A0A919IRF8"/>
<accession>A0A919IRF8</accession>